<dbReference type="SUPFAM" id="SSF53067">
    <property type="entry name" value="Actin-like ATPase domain"/>
    <property type="match status" value="2"/>
</dbReference>
<dbReference type="RefSeq" id="WP_078254795.1">
    <property type="nucleotide sequence ID" value="NZ_MUYU01000026.1"/>
</dbReference>
<dbReference type="InterPro" id="IPR003494">
    <property type="entry name" value="SHS2_FtsA"/>
</dbReference>
<keyword evidence="3" id="KW-0472">Membrane</keyword>
<organism evidence="7 8">
    <name type="scientific">Moraxella pluranimalium</name>
    <dbReference type="NCBI Taxonomy" id="470453"/>
    <lineage>
        <taxon>Bacteria</taxon>
        <taxon>Pseudomonadati</taxon>
        <taxon>Pseudomonadota</taxon>
        <taxon>Gammaproteobacteria</taxon>
        <taxon>Moraxellales</taxon>
        <taxon>Moraxellaceae</taxon>
        <taxon>Moraxella</taxon>
    </lineage>
</organism>
<comment type="similarity">
    <text evidence="5">Belongs to the FtsA/MreB family.</text>
</comment>
<feature type="domain" description="SHS2" evidence="6">
    <location>
        <begin position="5"/>
        <end position="196"/>
    </location>
</feature>
<dbReference type="PANTHER" id="PTHR32432">
    <property type="entry name" value="CELL DIVISION PROTEIN FTSA-RELATED"/>
    <property type="match status" value="1"/>
</dbReference>
<dbReference type="GO" id="GO:0051301">
    <property type="term" value="P:cell division"/>
    <property type="evidence" value="ECO:0007669"/>
    <property type="project" value="UniProtKB-KW"/>
</dbReference>
<dbReference type="Pfam" id="PF14450">
    <property type="entry name" value="FtsA"/>
    <property type="match status" value="1"/>
</dbReference>
<dbReference type="AlphaFoldDB" id="A0A1T0CJW1"/>
<dbReference type="OrthoDB" id="9810567at2"/>
<dbReference type="EMBL" id="MUYU01000026">
    <property type="protein sequence ID" value="OOS22615.1"/>
    <property type="molecule type" value="Genomic_DNA"/>
</dbReference>
<dbReference type="PANTHER" id="PTHR32432:SF4">
    <property type="entry name" value="CELL DIVISION PROTEIN FTSA"/>
    <property type="match status" value="1"/>
</dbReference>
<keyword evidence="4 5" id="KW-0131">Cell cycle</keyword>
<evidence type="ECO:0000259" key="6">
    <source>
        <dbReference type="SMART" id="SM00842"/>
    </source>
</evidence>
<sequence length="435" mass="48634">MANLQAVMHISSSAVCTVIGQFENTQEGARPKIIAVGLTHTDAFMQGQIVNREHLLSAVHKSLQEATDMAGVRIYNPLISFSTPLMTSDNDMRTVDVMHESGLIEAQDVHLAQQLIEDDLARQDRTLLQCCQQMVMLDTDEQVQDAIGLRSKQIHVYNHVMSLPASTHQQILDLIQDDEITDRTTVFDGVAGAHYALTNNEKQQGVCYIDIGLSMTKICVYHEGVLIYSDCIAVGGRTVDLDIAKECGIALDDTESFKRQEGTLNAERYSLGSHVIYKKGTKHEKTMLRRELNQVIEARYYGIFSEVFDRLTKANLFHALDAGVVLAGGACQMDGLTGFIRTNFGIPVRRIAKPTNIHFDPKHLSDDTIKSLKKHLEDNTLHSAIGLFLFSGSEQFARDQQIAHIAEEYSNPLADIWTKFMQKWQIVIALFKKVA</sequence>
<dbReference type="GO" id="GO:0009898">
    <property type="term" value="C:cytoplasmic side of plasma membrane"/>
    <property type="evidence" value="ECO:0007669"/>
    <property type="project" value="TreeGrafter"/>
</dbReference>
<dbReference type="STRING" id="470453.B0680_09155"/>
<dbReference type="InterPro" id="IPR050696">
    <property type="entry name" value="FtsA/MreB"/>
</dbReference>
<comment type="function">
    <text evidence="5">Cell division protein that is involved in the assembly of the Z ring. May serve as a membrane anchor for the Z ring.</text>
</comment>
<evidence type="ECO:0000313" key="8">
    <source>
        <dbReference type="Proteomes" id="UP000189800"/>
    </source>
</evidence>
<keyword evidence="2 5" id="KW-0132">Cell division</keyword>
<proteinExistence type="inferred from homology"/>
<dbReference type="GO" id="GO:0032153">
    <property type="term" value="C:cell division site"/>
    <property type="evidence" value="ECO:0007669"/>
    <property type="project" value="TreeGrafter"/>
</dbReference>
<dbReference type="Proteomes" id="UP000189800">
    <property type="component" value="Unassembled WGS sequence"/>
</dbReference>
<evidence type="ECO:0000256" key="5">
    <source>
        <dbReference type="PIRNR" id="PIRNR003101"/>
    </source>
</evidence>
<evidence type="ECO:0000256" key="2">
    <source>
        <dbReference type="ARBA" id="ARBA00022618"/>
    </source>
</evidence>
<keyword evidence="8" id="KW-1185">Reference proteome</keyword>
<dbReference type="Gene3D" id="3.30.420.40">
    <property type="match status" value="1"/>
</dbReference>
<protein>
    <recommendedName>
        <fullName evidence="5">Cell division protein FtsA</fullName>
    </recommendedName>
</protein>
<evidence type="ECO:0000256" key="1">
    <source>
        <dbReference type="ARBA" id="ARBA00022475"/>
    </source>
</evidence>
<dbReference type="PIRSF" id="PIRSF003101">
    <property type="entry name" value="FtsA"/>
    <property type="match status" value="1"/>
</dbReference>
<dbReference type="SMART" id="SM00842">
    <property type="entry name" value="FtsA"/>
    <property type="match status" value="1"/>
</dbReference>
<evidence type="ECO:0000256" key="4">
    <source>
        <dbReference type="ARBA" id="ARBA00023306"/>
    </source>
</evidence>
<keyword evidence="1" id="KW-1003">Cell membrane</keyword>
<name>A0A1T0CJW1_9GAMM</name>
<dbReference type="InterPro" id="IPR043129">
    <property type="entry name" value="ATPase_NBD"/>
</dbReference>
<dbReference type="InterPro" id="IPR020823">
    <property type="entry name" value="Cell_div_FtsA"/>
</dbReference>
<evidence type="ECO:0000313" key="7">
    <source>
        <dbReference type="EMBL" id="OOS22615.1"/>
    </source>
</evidence>
<reference evidence="7 8" key="1">
    <citation type="submission" date="2017-02" db="EMBL/GenBank/DDBJ databases">
        <title>Draft genome sequence of Moraxella pluranimalium CCUG 54913T type strain.</title>
        <authorList>
            <person name="Salva-Serra F."/>
            <person name="Engstrom-Jakobsson H."/>
            <person name="Thorell K."/>
            <person name="Jaen-Luchoro D."/>
            <person name="Gonzales-Siles L."/>
            <person name="Karlsson R."/>
            <person name="Yazdan S."/>
            <person name="Boulund F."/>
            <person name="Johnning A."/>
            <person name="Engstrand L."/>
            <person name="Kristiansson E."/>
            <person name="Moore E."/>
        </authorList>
    </citation>
    <scope>NUCLEOTIDE SEQUENCE [LARGE SCALE GENOMIC DNA]</scope>
    <source>
        <strain evidence="7 8">CCUG 54913</strain>
    </source>
</reference>
<comment type="subunit">
    <text evidence="5">Interacts with FtsZ.</text>
</comment>
<dbReference type="NCBIfam" id="TIGR01174">
    <property type="entry name" value="ftsA"/>
    <property type="match status" value="1"/>
</dbReference>
<evidence type="ECO:0000256" key="3">
    <source>
        <dbReference type="ARBA" id="ARBA00023136"/>
    </source>
</evidence>
<comment type="caution">
    <text evidence="7">The sequence shown here is derived from an EMBL/GenBank/DDBJ whole genome shotgun (WGS) entry which is preliminary data.</text>
</comment>
<gene>
    <name evidence="7" type="ORF">B0680_09155</name>
</gene>
<accession>A0A1T0CJW1</accession>